<dbReference type="EC" id="2.7.11.1" evidence="8"/>
<proteinExistence type="predicted"/>
<dbReference type="InterPro" id="IPR008271">
    <property type="entry name" value="Ser/Thr_kinase_AS"/>
</dbReference>
<dbReference type="EMBL" id="PVNK01000025">
    <property type="protein sequence ID" value="PRQ04743.1"/>
    <property type="molecule type" value="Genomic_DNA"/>
</dbReference>
<feature type="region of interest" description="Disordered" evidence="6">
    <location>
        <begin position="1"/>
        <end position="36"/>
    </location>
</feature>
<dbReference type="PROSITE" id="PS50011">
    <property type="entry name" value="PROTEIN_KINASE_DOM"/>
    <property type="match status" value="1"/>
</dbReference>
<comment type="caution">
    <text evidence="8">The sequence shown here is derived from an EMBL/GenBank/DDBJ whole genome shotgun (WGS) entry which is preliminary data.</text>
</comment>
<evidence type="ECO:0000256" key="1">
    <source>
        <dbReference type="ARBA" id="ARBA00022679"/>
    </source>
</evidence>
<dbReference type="OrthoDB" id="5469454at2"/>
<dbReference type="InterPro" id="IPR011990">
    <property type="entry name" value="TPR-like_helical_dom_sf"/>
</dbReference>
<dbReference type="CDD" id="cd14014">
    <property type="entry name" value="STKc_PknB_like"/>
    <property type="match status" value="1"/>
</dbReference>
<dbReference type="AlphaFoldDB" id="A0A2S9YHZ7"/>
<dbReference type="Gene3D" id="3.30.200.20">
    <property type="entry name" value="Phosphorylase Kinase, domain 1"/>
    <property type="match status" value="1"/>
</dbReference>
<evidence type="ECO:0000256" key="5">
    <source>
        <dbReference type="PROSITE-ProRule" id="PRU10141"/>
    </source>
</evidence>
<organism evidence="8 9">
    <name type="scientific">Enhygromyxa salina</name>
    <dbReference type="NCBI Taxonomy" id="215803"/>
    <lineage>
        <taxon>Bacteria</taxon>
        <taxon>Pseudomonadati</taxon>
        <taxon>Myxococcota</taxon>
        <taxon>Polyangia</taxon>
        <taxon>Nannocystales</taxon>
        <taxon>Nannocystaceae</taxon>
        <taxon>Enhygromyxa</taxon>
    </lineage>
</organism>
<dbReference type="GO" id="GO:0004674">
    <property type="term" value="F:protein serine/threonine kinase activity"/>
    <property type="evidence" value="ECO:0007669"/>
    <property type="project" value="UniProtKB-EC"/>
</dbReference>
<feature type="compositionally biased region" description="Polar residues" evidence="6">
    <location>
        <begin position="1"/>
        <end position="14"/>
    </location>
</feature>
<protein>
    <submittedName>
        <fullName evidence="8">Serine/threonine-protein kinase StkP</fullName>
        <ecNumber evidence="8">2.7.11.1</ecNumber>
    </submittedName>
</protein>
<feature type="binding site" evidence="5">
    <location>
        <position position="108"/>
    </location>
    <ligand>
        <name>ATP</name>
        <dbReference type="ChEBI" id="CHEBI:30616"/>
    </ligand>
</feature>
<feature type="domain" description="Protein kinase" evidence="7">
    <location>
        <begin position="79"/>
        <end position="353"/>
    </location>
</feature>
<keyword evidence="3 8" id="KW-0418">Kinase</keyword>
<dbReference type="Pfam" id="PF00069">
    <property type="entry name" value="Pkinase"/>
    <property type="match status" value="1"/>
</dbReference>
<gene>
    <name evidence="8" type="primary">stkP_2</name>
    <name evidence="8" type="ORF">ENSA5_05080</name>
</gene>
<dbReference type="SUPFAM" id="SSF48452">
    <property type="entry name" value="TPR-like"/>
    <property type="match status" value="1"/>
</dbReference>
<dbReference type="Gene3D" id="1.10.510.10">
    <property type="entry name" value="Transferase(Phosphotransferase) domain 1"/>
    <property type="match status" value="1"/>
</dbReference>
<evidence type="ECO:0000259" key="7">
    <source>
        <dbReference type="PROSITE" id="PS50011"/>
    </source>
</evidence>
<dbReference type="Gene3D" id="1.25.40.10">
    <property type="entry name" value="Tetratricopeptide repeat domain"/>
    <property type="match status" value="2"/>
</dbReference>
<keyword evidence="9" id="KW-1185">Reference proteome</keyword>
<evidence type="ECO:0000313" key="9">
    <source>
        <dbReference type="Proteomes" id="UP000237968"/>
    </source>
</evidence>
<dbReference type="InterPro" id="IPR011009">
    <property type="entry name" value="Kinase-like_dom_sf"/>
</dbReference>
<dbReference type="InterPro" id="IPR017441">
    <property type="entry name" value="Protein_kinase_ATP_BS"/>
</dbReference>
<evidence type="ECO:0000256" key="3">
    <source>
        <dbReference type="ARBA" id="ARBA00022777"/>
    </source>
</evidence>
<keyword evidence="4 5" id="KW-0067">ATP-binding</keyword>
<dbReference type="PROSITE" id="PS00107">
    <property type="entry name" value="PROTEIN_KINASE_ATP"/>
    <property type="match status" value="1"/>
</dbReference>
<dbReference type="PROSITE" id="PS00108">
    <property type="entry name" value="PROTEIN_KINASE_ST"/>
    <property type="match status" value="1"/>
</dbReference>
<dbReference type="InterPro" id="IPR000719">
    <property type="entry name" value="Prot_kinase_dom"/>
</dbReference>
<dbReference type="RefSeq" id="WP_106389973.1">
    <property type="nucleotide sequence ID" value="NZ_PVNK01000025.1"/>
</dbReference>
<evidence type="ECO:0000256" key="2">
    <source>
        <dbReference type="ARBA" id="ARBA00022741"/>
    </source>
</evidence>
<evidence type="ECO:0000313" key="8">
    <source>
        <dbReference type="EMBL" id="PRQ04743.1"/>
    </source>
</evidence>
<accession>A0A2S9YHZ7</accession>
<dbReference type="GO" id="GO:0005524">
    <property type="term" value="F:ATP binding"/>
    <property type="evidence" value="ECO:0007669"/>
    <property type="project" value="UniProtKB-UniRule"/>
</dbReference>
<keyword evidence="2 5" id="KW-0547">Nucleotide-binding</keyword>
<dbReference type="PANTHER" id="PTHR43289:SF6">
    <property type="entry name" value="SERINE_THREONINE-PROTEIN KINASE NEKL-3"/>
    <property type="match status" value="1"/>
</dbReference>
<dbReference type="SUPFAM" id="SSF56112">
    <property type="entry name" value="Protein kinase-like (PK-like)"/>
    <property type="match status" value="1"/>
</dbReference>
<dbReference type="SMART" id="SM00028">
    <property type="entry name" value="TPR"/>
    <property type="match status" value="4"/>
</dbReference>
<dbReference type="InterPro" id="IPR019734">
    <property type="entry name" value="TPR_rpt"/>
</dbReference>
<evidence type="ECO:0000256" key="6">
    <source>
        <dbReference type="SAM" id="MobiDB-lite"/>
    </source>
</evidence>
<keyword evidence="1 8" id="KW-0808">Transferase</keyword>
<sequence length="999" mass="107107">MPNPVTTSDESTIGTAGPGRVGGTDGAWMPSTQSLFGDSDNEARIVRDSIKARLFPGLSGPRSHSAGALGFAVPRVGRFSVLRKLGEGGMGVVFLAYDEELDRKIAVKVLRRTTERDVSRARLTREAQALARLSHPNVVQIYEVGDYEGQTFIAMEYVAGQTLRRWLEQPRPWREVLAALIQAGRGLEAAHVAGLVHRDFKPDNVLVGEDGRVRVLDFGLVRADLGFDSVEEPSLVSSGERALDEALTRTGSVLGTPVYMSPEQHLGEQADALGDQFSFCVTAWEALHGQRPFGHRSRAELIDAVLTKAIASPPKGSPIPRTLRAHVERGLEPERDRRWPAVSSLLVALEAELAPRRRTVWALGAVAVLAAGLAAWIALAWAGEQPDADEQVCALGPEQLDGTWDAAQADALHRSFAATELGYADEAEAIVRASLDGWAADWIAASRDACEATRVYAIASEELLDRRGACLAEQRLAVAGLVAVLVEADAQVVQRAAELLAGVPEPQECARIELLDGRPALPEDPDARAAVLAGQGKLAEVRALRAAGRREAAEAALAGILAGAPPVASVDIDARAQAALIELEYGRGRQEDLVARVRSLAAEAELAGDDVLAADLRVELALLVAGKLAGPRTELWLVEDARVALARLGTSDERRGAQLELASAQVDQHRGRLAQSGDAYRELISRADARDWSEIATVASLELAAVLDGLGDYELAEAAYANASERARQRFGEGHPRVAYVDLNHALHAIDVGDEHQARRLLAKAEAAIIDSQGRDSLEFARVEVARAKLAVIDGQWSHALALLESSRATYQAKLGVDHEETARLLDFLATLRYYNGDLDGALVAYEAALKVLERRFEPGHETLVVLHANLGDTLLAQGRLPQAQRAFDESLAQLELGLGLDHPVACVALAGRGEIALARGQADAAIPDLEAALALLRRQAGDAAELAQTQMSLARALAAVDREPERVEQLAVAARSTFVDLDLTESVAALDLWRASLD</sequence>
<name>A0A2S9YHZ7_9BACT</name>
<dbReference type="PANTHER" id="PTHR43289">
    <property type="entry name" value="MITOGEN-ACTIVATED PROTEIN KINASE KINASE KINASE 20-RELATED"/>
    <property type="match status" value="1"/>
</dbReference>
<dbReference type="Pfam" id="PF13424">
    <property type="entry name" value="TPR_12"/>
    <property type="match status" value="1"/>
</dbReference>
<dbReference type="Proteomes" id="UP000237968">
    <property type="component" value="Unassembled WGS sequence"/>
</dbReference>
<reference evidence="8 9" key="1">
    <citation type="submission" date="2018-03" db="EMBL/GenBank/DDBJ databases">
        <title>Draft Genome Sequences of the Obligatory Marine Myxobacteria Enhygromyxa salina SWB005.</title>
        <authorList>
            <person name="Poehlein A."/>
            <person name="Moghaddam J.A."/>
            <person name="Harms H."/>
            <person name="Alanjari M."/>
            <person name="Koenig G.M."/>
            <person name="Daniel R."/>
            <person name="Schaeberle T.F."/>
        </authorList>
    </citation>
    <scope>NUCLEOTIDE SEQUENCE [LARGE SCALE GENOMIC DNA]</scope>
    <source>
        <strain evidence="8 9">SWB005</strain>
    </source>
</reference>
<evidence type="ECO:0000256" key="4">
    <source>
        <dbReference type="ARBA" id="ARBA00022840"/>
    </source>
</evidence>
<feature type="compositionally biased region" description="Gly residues" evidence="6">
    <location>
        <begin position="16"/>
        <end position="25"/>
    </location>
</feature>